<dbReference type="Pfam" id="PF12776">
    <property type="entry name" value="Myb_DNA-bind_3"/>
    <property type="match status" value="1"/>
</dbReference>
<feature type="transmembrane region" description="Helical" evidence="2">
    <location>
        <begin position="12"/>
        <end position="31"/>
    </location>
</feature>
<evidence type="ECO:0000259" key="3">
    <source>
        <dbReference type="Pfam" id="PF12776"/>
    </source>
</evidence>
<accession>A0A2U1PC23</accession>
<proteinExistence type="predicted"/>
<name>A0A2U1PC23_ARTAN</name>
<keyword evidence="5" id="KW-1185">Reference proteome</keyword>
<reference evidence="4 5" key="1">
    <citation type="journal article" date="2018" name="Mol. Plant">
        <title>The genome of Artemisia annua provides insight into the evolution of Asteraceae family and artemisinin biosynthesis.</title>
        <authorList>
            <person name="Shen Q."/>
            <person name="Zhang L."/>
            <person name="Liao Z."/>
            <person name="Wang S."/>
            <person name="Yan T."/>
            <person name="Shi P."/>
            <person name="Liu M."/>
            <person name="Fu X."/>
            <person name="Pan Q."/>
            <person name="Wang Y."/>
            <person name="Lv Z."/>
            <person name="Lu X."/>
            <person name="Zhang F."/>
            <person name="Jiang W."/>
            <person name="Ma Y."/>
            <person name="Chen M."/>
            <person name="Hao X."/>
            <person name="Li L."/>
            <person name="Tang Y."/>
            <person name="Lv G."/>
            <person name="Zhou Y."/>
            <person name="Sun X."/>
            <person name="Brodelius P.E."/>
            <person name="Rose J.K.C."/>
            <person name="Tang K."/>
        </authorList>
    </citation>
    <scope>NUCLEOTIDE SEQUENCE [LARGE SCALE GENOMIC DNA]</scope>
    <source>
        <strain evidence="5">cv. Huhao1</strain>
        <tissue evidence="4">Leaf</tissue>
    </source>
</reference>
<dbReference type="Proteomes" id="UP000245207">
    <property type="component" value="Unassembled WGS sequence"/>
</dbReference>
<sequence length="361" mass="40880">MSNIREVIVLKLALPLFLYYLFNTPICELVSKWNKQTDKKLISLFDLRLLHVKVPSLCVLFAILIKVIVCASLCVFYVSIVFFIGMGDTILNFTAEQYKFFLDSCIEEVNRVDAKGKSLHVESWAIVGKKMKEKFGLTTTQKQLKNKFDYYRGKHQAHAYLRGKTGNLFNADTNTFNLTDEEWKDLNKCGASGSIRRTVAERRPVIKVVEVEDGSVHRPFVEGRSSSQNSGVKVVEVEDDVNSFNEDGGSWAASEHRNIDAGYDSGFEGGSSKEPNVARGRKKKRSKKDSELCELEENMKSAIAKIAVQENQGPTMEECHEKLKKLGLESEDPIYLAALGVFCQSKNHRRHGCYYHQNQKS</sequence>
<dbReference type="EMBL" id="PKPP01001367">
    <property type="protein sequence ID" value="PWA83288.1"/>
    <property type="molecule type" value="Genomic_DNA"/>
</dbReference>
<feature type="transmembrane region" description="Helical" evidence="2">
    <location>
        <begin position="57"/>
        <end position="84"/>
    </location>
</feature>
<dbReference type="AlphaFoldDB" id="A0A2U1PC23"/>
<evidence type="ECO:0000256" key="1">
    <source>
        <dbReference type="SAM" id="MobiDB-lite"/>
    </source>
</evidence>
<protein>
    <submittedName>
        <fullName evidence="4">Myb/SANT-like domain, Harbinger transposase-derived nuclease domain protein</fullName>
    </submittedName>
</protein>
<dbReference type="PANTHER" id="PTHR31704:SF40">
    <property type="entry name" value="MYB_SANT-LIKE DOMAIN-CONTAINING PROTEIN"/>
    <property type="match status" value="1"/>
</dbReference>
<organism evidence="4 5">
    <name type="scientific">Artemisia annua</name>
    <name type="common">Sweet wormwood</name>
    <dbReference type="NCBI Taxonomy" id="35608"/>
    <lineage>
        <taxon>Eukaryota</taxon>
        <taxon>Viridiplantae</taxon>
        <taxon>Streptophyta</taxon>
        <taxon>Embryophyta</taxon>
        <taxon>Tracheophyta</taxon>
        <taxon>Spermatophyta</taxon>
        <taxon>Magnoliopsida</taxon>
        <taxon>eudicotyledons</taxon>
        <taxon>Gunneridae</taxon>
        <taxon>Pentapetalae</taxon>
        <taxon>asterids</taxon>
        <taxon>campanulids</taxon>
        <taxon>Asterales</taxon>
        <taxon>Asteraceae</taxon>
        <taxon>Asteroideae</taxon>
        <taxon>Anthemideae</taxon>
        <taxon>Artemisiinae</taxon>
        <taxon>Artemisia</taxon>
    </lineage>
</organism>
<keyword evidence="2" id="KW-0472">Membrane</keyword>
<feature type="region of interest" description="Disordered" evidence="1">
    <location>
        <begin position="262"/>
        <end position="291"/>
    </location>
</feature>
<dbReference type="InterPro" id="IPR024752">
    <property type="entry name" value="Myb/SANT-like_dom"/>
</dbReference>
<evidence type="ECO:0000313" key="4">
    <source>
        <dbReference type="EMBL" id="PWA83288.1"/>
    </source>
</evidence>
<evidence type="ECO:0000256" key="2">
    <source>
        <dbReference type="SAM" id="Phobius"/>
    </source>
</evidence>
<gene>
    <name evidence="4" type="ORF">CTI12_AA164000</name>
</gene>
<evidence type="ECO:0000313" key="5">
    <source>
        <dbReference type="Proteomes" id="UP000245207"/>
    </source>
</evidence>
<feature type="domain" description="Myb/SANT-like" evidence="3">
    <location>
        <begin position="94"/>
        <end position="185"/>
    </location>
</feature>
<keyword evidence="2" id="KW-1133">Transmembrane helix</keyword>
<dbReference type="PANTHER" id="PTHR31704">
    <property type="entry name" value="MYB/SANT-LIKE DNA-BINDING DOMAIN PROTEIN-RELATED"/>
    <property type="match status" value="1"/>
</dbReference>
<keyword evidence="2" id="KW-0812">Transmembrane</keyword>
<dbReference type="OrthoDB" id="1910266at2759"/>
<comment type="caution">
    <text evidence="4">The sequence shown here is derived from an EMBL/GenBank/DDBJ whole genome shotgun (WGS) entry which is preliminary data.</text>
</comment>